<evidence type="ECO:0000256" key="1">
    <source>
        <dbReference type="ARBA" id="ARBA00022723"/>
    </source>
</evidence>
<dbReference type="KEGG" id="tta:Theth_0465"/>
<dbReference type="InterPro" id="IPR040086">
    <property type="entry name" value="MJ0683-like"/>
</dbReference>
<dbReference type="GO" id="GO:0003824">
    <property type="term" value="F:catalytic activity"/>
    <property type="evidence" value="ECO:0007669"/>
    <property type="project" value="InterPro"/>
</dbReference>
<dbReference type="SMART" id="SM00729">
    <property type="entry name" value="Elp3"/>
    <property type="match status" value="1"/>
</dbReference>
<evidence type="ECO:0000313" key="6">
    <source>
        <dbReference type="Proteomes" id="UP000006804"/>
    </source>
</evidence>
<dbReference type="Proteomes" id="UP000006804">
    <property type="component" value="Chromosome"/>
</dbReference>
<evidence type="ECO:0000259" key="4">
    <source>
        <dbReference type="SMART" id="SM00729"/>
    </source>
</evidence>
<dbReference type="AlphaFoldDB" id="F7YWW5"/>
<dbReference type="EMBL" id="CP002351">
    <property type="protein sequence ID" value="AEH50557.1"/>
    <property type="molecule type" value="Genomic_DNA"/>
</dbReference>
<dbReference type="HOGENOM" id="CLU_015525_2_2_0"/>
<evidence type="ECO:0000313" key="5">
    <source>
        <dbReference type="EMBL" id="AEH50557.1"/>
    </source>
</evidence>
<name>F7YWW5_9THEM</name>
<dbReference type="eggNOG" id="COG1533">
    <property type="taxonomic scope" value="Bacteria"/>
</dbReference>
<gene>
    <name evidence="5" type="ORF">Theth_0465</name>
</gene>
<reference evidence="5 6" key="1">
    <citation type="submission" date="2010-11" db="EMBL/GenBank/DDBJ databases">
        <title>The complete genome of Thermotoga thermarum DSM 5069.</title>
        <authorList>
            <consortium name="US DOE Joint Genome Institute (JGI-PGF)"/>
            <person name="Lucas S."/>
            <person name="Copeland A."/>
            <person name="Lapidus A."/>
            <person name="Bruce D."/>
            <person name="Goodwin L."/>
            <person name="Pitluck S."/>
            <person name="Kyrpides N."/>
            <person name="Mavromatis K."/>
            <person name="Ivanova N."/>
            <person name="Zeytun A."/>
            <person name="Brettin T."/>
            <person name="Detter J.C."/>
            <person name="Tapia R."/>
            <person name="Han C."/>
            <person name="Land M."/>
            <person name="Hauser L."/>
            <person name="Markowitz V."/>
            <person name="Cheng J.-F."/>
            <person name="Hugenholtz P."/>
            <person name="Woyke T."/>
            <person name="Wu D."/>
            <person name="Spring S."/>
            <person name="Schroeder M."/>
            <person name="Brambilla E."/>
            <person name="Klenk H.-P."/>
            <person name="Eisen J.A."/>
        </authorList>
    </citation>
    <scope>NUCLEOTIDE SEQUENCE [LARGE SCALE GENOMIC DNA]</scope>
    <source>
        <strain evidence="5 6">DSM 5069</strain>
    </source>
</reference>
<evidence type="ECO:0000256" key="2">
    <source>
        <dbReference type="ARBA" id="ARBA00023004"/>
    </source>
</evidence>
<dbReference type="RefSeq" id="WP_013931780.1">
    <property type="nucleotide sequence ID" value="NC_015707.1"/>
</dbReference>
<feature type="domain" description="Elp3/MiaA/NifB-like radical SAM core" evidence="4">
    <location>
        <begin position="17"/>
        <end position="233"/>
    </location>
</feature>
<dbReference type="PANTHER" id="PTHR43432:SF3">
    <property type="entry name" value="SLR0285 PROTEIN"/>
    <property type="match status" value="1"/>
</dbReference>
<protein>
    <submittedName>
        <fullName evidence="5">Radical SAM domain protein</fullName>
    </submittedName>
</protein>
<keyword evidence="6" id="KW-1185">Reference proteome</keyword>
<dbReference type="GO" id="GO:0046872">
    <property type="term" value="F:metal ion binding"/>
    <property type="evidence" value="ECO:0007669"/>
    <property type="project" value="UniProtKB-KW"/>
</dbReference>
<dbReference type="CDD" id="cd01335">
    <property type="entry name" value="Radical_SAM"/>
    <property type="match status" value="1"/>
</dbReference>
<keyword evidence="2" id="KW-0408">Iron</keyword>
<dbReference type="STRING" id="688269.Theth_0465"/>
<accession>F7YWW5</accession>
<dbReference type="PANTHER" id="PTHR43432">
    <property type="entry name" value="SLR0285 PROTEIN"/>
    <property type="match status" value="1"/>
</dbReference>
<dbReference type="Gene3D" id="3.80.30.30">
    <property type="match status" value="1"/>
</dbReference>
<dbReference type="GO" id="GO:0051536">
    <property type="term" value="F:iron-sulfur cluster binding"/>
    <property type="evidence" value="ECO:0007669"/>
    <property type="project" value="UniProtKB-KW"/>
</dbReference>
<proteinExistence type="predicted"/>
<dbReference type="Pfam" id="PF04055">
    <property type="entry name" value="Radical_SAM"/>
    <property type="match status" value="1"/>
</dbReference>
<dbReference type="SFLD" id="SFLDS00029">
    <property type="entry name" value="Radical_SAM"/>
    <property type="match status" value="1"/>
</dbReference>
<dbReference type="InterPro" id="IPR006638">
    <property type="entry name" value="Elp3/MiaA/NifB-like_rSAM"/>
</dbReference>
<dbReference type="SFLD" id="SFLDG01084">
    <property type="entry name" value="Uncharacterised_Radical_SAM_Su"/>
    <property type="match status" value="1"/>
</dbReference>
<keyword evidence="3" id="KW-0411">Iron-sulfur</keyword>
<dbReference type="OrthoDB" id="9787478at2"/>
<organism evidence="5 6">
    <name type="scientific">Pseudothermotoga thermarum DSM 5069</name>
    <dbReference type="NCBI Taxonomy" id="688269"/>
    <lineage>
        <taxon>Bacteria</taxon>
        <taxon>Thermotogati</taxon>
        <taxon>Thermotogota</taxon>
        <taxon>Thermotogae</taxon>
        <taxon>Thermotogales</taxon>
        <taxon>Thermotogaceae</taxon>
        <taxon>Pseudothermotoga</taxon>
    </lineage>
</organism>
<dbReference type="InterPro" id="IPR058240">
    <property type="entry name" value="rSAM_sf"/>
</dbReference>
<evidence type="ECO:0000256" key="3">
    <source>
        <dbReference type="ARBA" id="ARBA00023014"/>
    </source>
</evidence>
<dbReference type="SUPFAM" id="SSF102114">
    <property type="entry name" value="Radical SAM enzymes"/>
    <property type="match status" value="1"/>
</dbReference>
<dbReference type="InterPro" id="IPR007197">
    <property type="entry name" value="rSAM"/>
</dbReference>
<sequence>MIYETTCKQAFSKTKIPIAQYVVNPYVGCSHACRYCYAQFIGPFKQTGGRWGKDVWVKINLPQILEKDLPKAFGRFFLSSICDPYQHAEKKYGITRKVLEILKLHWRNVRIMTKSTLILRDLDLLKDAEVVITITTDSDQVRRILEPGASSIEERIKAVEILKQHDIKVGVFVGPVLPMNAKRLAEKLAKLVDTVTLDKLNYPWLVKDVYKKMGWEEWLKEEKFFEVLDEFQKVFGENAIF</sequence>
<keyword evidence="1" id="KW-0479">Metal-binding</keyword>
<dbReference type="PATRIC" id="fig|688269.3.peg.478"/>